<accession>A0A1H6CU63</accession>
<dbReference type="Proteomes" id="UP000236723">
    <property type="component" value="Unassembled WGS sequence"/>
</dbReference>
<reference evidence="2" key="1">
    <citation type="submission" date="2016-10" db="EMBL/GenBank/DDBJ databases">
        <authorList>
            <person name="Varghese N."/>
            <person name="Submissions S."/>
        </authorList>
    </citation>
    <scope>NUCLEOTIDE SEQUENCE [LARGE SCALE GENOMIC DNA]</scope>
    <source>
        <strain evidence="2">DSM 43163</strain>
    </source>
</reference>
<evidence type="ECO:0000313" key="2">
    <source>
        <dbReference type="Proteomes" id="UP000236723"/>
    </source>
</evidence>
<evidence type="ECO:0000313" key="1">
    <source>
        <dbReference type="EMBL" id="SEG76492.1"/>
    </source>
</evidence>
<dbReference type="EMBL" id="FNVO01000011">
    <property type="protein sequence ID" value="SEG76492.1"/>
    <property type="molecule type" value="Genomic_DNA"/>
</dbReference>
<gene>
    <name evidence="1" type="ORF">SAMN04489712_111170</name>
</gene>
<organism evidence="1 2">
    <name type="scientific">Thermomonospora echinospora</name>
    <dbReference type="NCBI Taxonomy" id="1992"/>
    <lineage>
        <taxon>Bacteria</taxon>
        <taxon>Bacillati</taxon>
        <taxon>Actinomycetota</taxon>
        <taxon>Actinomycetes</taxon>
        <taxon>Streptosporangiales</taxon>
        <taxon>Thermomonosporaceae</taxon>
        <taxon>Thermomonospora</taxon>
    </lineage>
</organism>
<sequence>MAEGLAVAVRAHLLDMAGDGRAARAQDELAVRRTLSIPERH</sequence>
<keyword evidence="2" id="KW-1185">Reference proteome</keyword>
<dbReference type="AlphaFoldDB" id="A0A1H6CU63"/>
<proteinExistence type="predicted"/>
<name>A0A1H6CU63_9ACTN</name>
<protein>
    <submittedName>
        <fullName evidence="1">Uncharacterized protein</fullName>
    </submittedName>
</protein>
<dbReference type="RefSeq" id="WP_268817530.1">
    <property type="nucleotide sequence ID" value="NZ_FNVO01000011.1"/>
</dbReference>